<proteinExistence type="predicted"/>
<accession>A0AAN7SIH2</accession>
<feature type="domain" description="Reverse transcriptase" evidence="1">
    <location>
        <begin position="2"/>
        <end position="89"/>
    </location>
</feature>
<sequence length="310" mass="35448">MTGIPQGSVWGPMLSNIFVSDMDSGIECTLSKFADNTKLCGVVDMLGGRDAIQRDLDRLERWAHANLMEFNKAKCKVLHIGWGNPKHKHRLGREWIESSPEEKDLGVLVDEKLNMTQQCALAAQRANRILGCIRRSVASRSREVILPLYSALVRPHLEYCVQLWGPQHKKDMDLLEGVQRRATKMIRRMEHLLYEDRLKELGLFSLEKRRLQGDLTAAFQYLKGACRKAGEGLFTRACSDRTRGNGFKVKGDTRKKFFTMRVARHWNRLPREVVDAPSLEAFKARLDGALSNLVYTSILPPREDLPKYNK</sequence>
<organism evidence="2 3">
    <name type="scientific">Mycteria americana</name>
    <name type="common">Wood stork</name>
    <dbReference type="NCBI Taxonomy" id="33587"/>
    <lineage>
        <taxon>Eukaryota</taxon>
        <taxon>Metazoa</taxon>
        <taxon>Chordata</taxon>
        <taxon>Craniata</taxon>
        <taxon>Vertebrata</taxon>
        <taxon>Euteleostomi</taxon>
        <taxon>Archelosauria</taxon>
        <taxon>Archosauria</taxon>
        <taxon>Dinosauria</taxon>
        <taxon>Saurischia</taxon>
        <taxon>Theropoda</taxon>
        <taxon>Coelurosauria</taxon>
        <taxon>Aves</taxon>
        <taxon>Neognathae</taxon>
        <taxon>Neoaves</taxon>
        <taxon>Aequornithes</taxon>
        <taxon>Ciconiiformes</taxon>
        <taxon>Ciconiidae</taxon>
        <taxon>Mycteria</taxon>
    </lineage>
</organism>
<dbReference type="PANTHER" id="PTHR33332">
    <property type="entry name" value="REVERSE TRANSCRIPTASE DOMAIN-CONTAINING PROTEIN"/>
    <property type="match status" value="1"/>
</dbReference>
<keyword evidence="3" id="KW-1185">Reference proteome</keyword>
<evidence type="ECO:0000313" key="3">
    <source>
        <dbReference type="Proteomes" id="UP001333110"/>
    </source>
</evidence>
<dbReference type="EMBL" id="JAUNZN010000001">
    <property type="protein sequence ID" value="KAK4831436.1"/>
    <property type="molecule type" value="Genomic_DNA"/>
</dbReference>
<protein>
    <recommendedName>
        <fullName evidence="1">Reverse transcriptase domain-containing protein</fullName>
    </recommendedName>
</protein>
<dbReference type="InterPro" id="IPR000477">
    <property type="entry name" value="RT_dom"/>
</dbReference>
<name>A0AAN7SIH2_MYCAM</name>
<gene>
    <name evidence="2" type="ORF">QYF61_017567</name>
</gene>
<dbReference type="Proteomes" id="UP001333110">
    <property type="component" value="Unassembled WGS sequence"/>
</dbReference>
<feature type="non-terminal residue" evidence="2">
    <location>
        <position position="310"/>
    </location>
</feature>
<evidence type="ECO:0000313" key="2">
    <source>
        <dbReference type="EMBL" id="KAK4831436.1"/>
    </source>
</evidence>
<dbReference type="AlphaFoldDB" id="A0AAN7SIH2"/>
<dbReference type="Pfam" id="PF00078">
    <property type="entry name" value="RVT_1"/>
    <property type="match status" value="1"/>
</dbReference>
<evidence type="ECO:0000259" key="1">
    <source>
        <dbReference type="Pfam" id="PF00078"/>
    </source>
</evidence>
<dbReference type="PRINTS" id="PR01345">
    <property type="entry name" value="CERVTRCPTASE"/>
</dbReference>
<comment type="caution">
    <text evidence="2">The sequence shown here is derived from an EMBL/GenBank/DDBJ whole genome shotgun (WGS) entry which is preliminary data.</text>
</comment>
<reference evidence="2 3" key="1">
    <citation type="journal article" date="2023" name="J. Hered.">
        <title>Chromosome-level genome of the wood stork (Mycteria americana) provides insight into avian chromosome evolution.</title>
        <authorList>
            <person name="Flamio R. Jr."/>
            <person name="Ramstad K.M."/>
        </authorList>
    </citation>
    <scope>NUCLEOTIDE SEQUENCE [LARGE SCALE GENOMIC DNA]</scope>
    <source>
        <strain evidence="2">JAX WOST 10</strain>
    </source>
</reference>